<proteinExistence type="inferred from homology"/>
<evidence type="ECO:0000259" key="6">
    <source>
        <dbReference type="Pfam" id="PF00108"/>
    </source>
</evidence>
<dbReference type="SUPFAM" id="SSF53901">
    <property type="entry name" value="Thiolase-like"/>
    <property type="match status" value="2"/>
</dbReference>
<dbReference type="InterPro" id="IPR016039">
    <property type="entry name" value="Thiolase-like"/>
</dbReference>
<dbReference type="InterPro" id="IPR050521">
    <property type="entry name" value="3-ketoacyl-CoA_Thiolase"/>
</dbReference>
<comment type="similarity">
    <text evidence="1 5">Belongs to the thiolase-like superfamily. Thiolase family.</text>
</comment>
<dbReference type="InterPro" id="IPR002155">
    <property type="entry name" value="Thiolase"/>
</dbReference>
<evidence type="ECO:0000259" key="7">
    <source>
        <dbReference type="Pfam" id="PF02803"/>
    </source>
</evidence>
<dbReference type="NCBIfam" id="TIGR01930">
    <property type="entry name" value="AcCoA-C-Actrans"/>
    <property type="match status" value="1"/>
</dbReference>
<evidence type="ECO:0000256" key="1">
    <source>
        <dbReference type="ARBA" id="ARBA00010982"/>
    </source>
</evidence>
<feature type="active site" description="Proton acceptor" evidence="4">
    <location>
        <position position="382"/>
    </location>
</feature>
<accession>A0A5C5TZN5</accession>
<dbReference type="PIRSF" id="PIRSF000429">
    <property type="entry name" value="Ac-CoA_Ac_transf"/>
    <property type="match status" value="1"/>
</dbReference>
<evidence type="ECO:0000256" key="2">
    <source>
        <dbReference type="ARBA" id="ARBA00022679"/>
    </source>
</evidence>
<evidence type="ECO:0000313" key="9">
    <source>
        <dbReference type="Proteomes" id="UP000315949"/>
    </source>
</evidence>
<keyword evidence="9" id="KW-1185">Reference proteome</keyword>
<feature type="active site" description="Acyl-thioester intermediate" evidence="4">
    <location>
        <position position="91"/>
    </location>
</feature>
<dbReference type="Pfam" id="PF02803">
    <property type="entry name" value="Thiolase_C"/>
    <property type="match status" value="1"/>
</dbReference>
<evidence type="ECO:0000256" key="3">
    <source>
        <dbReference type="ARBA" id="ARBA00023315"/>
    </source>
</evidence>
<keyword evidence="3 5" id="KW-0012">Acyltransferase</keyword>
<dbReference type="Pfam" id="PF00108">
    <property type="entry name" value="Thiolase_N"/>
    <property type="match status" value="1"/>
</dbReference>
<name>A0A5C5TZN5_9GAMM</name>
<dbReference type="EMBL" id="VOHE01000004">
    <property type="protein sequence ID" value="TWT18742.1"/>
    <property type="molecule type" value="Genomic_DNA"/>
</dbReference>
<dbReference type="PANTHER" id="PTHR42689">
    <property type="entry name" value="ACETYL-COA ACYLTRANSFERASE FADA2 (3-KETOACYL-COA THIOLASE) (BETA-KETOTHIOLASE)-RELATED"/>
    <property type="match status" value="1"/>
</dbReference>
<keyword evidence="2 5" id="KW-0808">Transferase</keyword>
<protein>
    <submittedName>
        <fullName evidence="8">Acetyl-CoA C-acetyltransferase</fullName>
        <ecNumber evidence="8">2.3.1.9</ecNumber>
    </submittedName>
</protein>
<evidence type="ECO:0000256" key="5">
    <source>
        <dbReference type="RuleBase" id="RU003557"/>
    </source>
</evidence>
<gene>
    <name evidence="8" type="ORF">FQY79_08815</name>
</gene>
<sequence>MLQGRPVAVLGGVRIPFCRQNTAYADVGNLGMSVRTLGALVEKFGLHGQQLGEVAMGAVIKHASDWNLGREAALSSGLSALTPGITMQRACGTSLDTINLIATRIATGQIESGIGGGSDTTSDVPIVYGKSLRRRLLAANAAKTAKDKLAAFKGFRLRELKPDFPGVAEPRTGKSMGEHCEDMAKEWNISRDSQDELAVASHHKLAAAYERGFFDDLVVSFRGVTRDNILRPDTTIEKLATLKPAFDRVSGRGTLTAGNSTPLTDGAAACLLASEEWAAAHGHEVLCRIRDVHVAAVDFVHGEGLLMAPTVAVAEMLARNGLTLQDFDIYEIHEAFAAQVLCTLRAWESEEYCRNRLGLPAPLGRIDPARLNPVGSSLATGHPFAATGARIIATAAKQLKERGGGRALVSICTAGGMGVVAILER</sequence>
<evidence type="ECO:0000313" key="8">
    <source>
        <dbReference type="EMBL" id="TWT18742.1"/>
    </source>
</evidence>
<dbReference type="OrthoDB" id="1402717at2"/>
<dbReference type="Gene3D" id="3.40.47.10">
    <property type="match status" value="1"/>
</dbReference>
<reference evidence="8 9" key="1">
    <citation type="submission" date="2019-07" db="EMBL/GenBank/DDBJ databases">
        <title>Luteimonas sp. YD-1 nov., isolated from acidic soil.</title>
        <authorList>
            <person name="Zhou J."/>
        </authorList>
    </citation>
    <scope>NUCLEOTIDE SEQUENCE [LARGE SCALE GENOMIC DNA]</scope>
    <source>
        <strain evidence="8 9">YD-1</strain>
    </source>
</reference>
<feature type="domain" description="Thiolase C-terminal" evidence="7">
    <location>
        <begin position="285"/>
        <end position="425"/>
    </location>
</feature>
<dbReference type="InterPro" id="IPR020617">
    <property type="entry name" value="Thiolase_C"/>
</dbReference>
<dbReference type="GO" id="GO:0005829">
    <property type="term" value="C:cytosol"/>
    <property type="evidence" value="ECO:0007669"/>
    <property type="project" value="TreeGrafter"/>
</dbReference>
<organism evidence="8 9">
    <name type="scientific">Luteimonas wenzhouensis</name>
    <dbReference type="NCBI Taxonomy" id="2599615"/>
    <lineage>
        <taxon>Bacteria</taxon>
        <taxon>Pseudomonadati</taxon>
        <taxon>Pseudomonadota</taxon>
        <taxon>Gammaproteobacteria</taxon>
        <taxon>Lysobacterales</taxon>
        <taxon>Lysobacteraceae</taxon>
        <taxon>Luteimonas</taxon>
    </lineage>
</organism>
<dbReference type="GO" id="GO:0003985">
    <property type="term" value="F:acetyl-CoA C-acetyltransferase activity"/>
    <property type="evidence" value="ECO:0007669"/>
    <property type="project" value="UniProtKB-EC"/>
</dbReference>
<dbReference type="PANTHER" id="PTHR42689:SF1">
    <property type="entry name" value="ACETYL-COA ACYLTRANSFERASE FADA2 (3-KETOACYL-COA THIOLASE) (BETA-KETOTHIOLASE)-RELATED"/>
    <property type="match status" value="1"/>
</dbReference>
<feature type="domain" description="Thiolase N-terminal" evidence="6">
    <location>
        <begin position="7"/>
        <end position="276"/>
    </location>
</feature>
<dbReference type="EC" id="2.3.1.9" evidence="8"/>
<dbReference type="RefSeq" id="WP_146312564.1">
    <property type="nucleotide sequence ID" value="NZ_VOHE01000004.1"/>
</dbReference>
<dbReference type="AlphaFoldDB" id="A0A5C5TZN5"/>
<comment type="caution">
    <text evidence="8">The sequence shown here is derived from an EMBL/GenBank/DDBJ whole genome shotgun (WGS) entry which is preliminary data.</text>
</comment>
<dbReference type="Proteomes" id="UP000315949">
    <property type="component" value="Unassembled WGS sequence"/>
</dbReference>
<feature type="active site" description="Proton acceptor" evidence="4">
    <location>
        <position position="412"/>
    </location>
</feature>
<dbReference type="NCBIfam" id="NF006740">
    <property type="entry name" value="PRK09268.1"/>
    <property type="match status" value="1"/>
</dbReference>
<evidence type="ECO:0000256" key="4">
    <source>
        <dbReference type="PIRSR" id="PIRSR000429-1"/>
    </source>
</evidence>
<dbReference type="InterPro" id="IPR020616">
    <property type="entry name" value="Thiolase_N"/>
</dbReference>
<dbReference type="CDD" id="cd00751">
    <property type="entry name" value="thiolase"/>
    <property type="match status" value="1"/>
</dbReference>